<gene>
    <name evidence="7 10" type="primary">flgK</name>
    <name evidence="10" type="ORF">GPA25_22630</name>
</gene>
<dbReference type="InterPro" id="IPR053927">
    <property type="entry name" value="FlgK_helical"/>
</dbReference>
<dbReference type="SUPFAM" id="SSF64518">
    <property type="entry name" value="Phase 1 flagellin"/>
    <property type="match status" value="1"/>
</dbReference>
<dbReference type="InterPro" id="IPR010930">
    <property type="entry name" value="Flg_bb/hook_C_dom"/>
</dbReference>
<name>A0ABX1QJ55_9RHOO</name>
<organism evidence="10 11">
    <name type="scientific">Aromatoleum diolicum</name>
    <dbReference type="NCBI Taxonomy" id="75796"/>
    <lineage>
        <taxon>Bacteria</taxon>
        <taxon>Pseudomonadati</taxon>
        <taxon>Pseudomonadota</taxon>
        <taxon>Betaproteobacteria</taxon>
        <taxon>Rhodocyclales</taxon>
        <taxon>Rhodocyclaceae</taxon>
        <taxon>Aromatoleum</taxon>
    </lineage>
</organism>
<keyword evidence="10" id="KW-0969">Cilium</keyword>
<evidence type="ECO:0000313" key="11">
    <source>
        <dbReference type="Proteomes" id="UP000648984"/>
    </source>
</evidence>
<dbReference type="RefSeq" id="WP_169262674.1">
    <property type="nucleotide sequence ID" value="NZ_WTVQ01000071.1"/>
</dbReference>
<evidence type="ECO:0000259" key="8">
    <source>
        <dbReference type="Pfam" id="PF06429"/>
    </source>
</evidence>
<keyword evidence="10" id="KW-0282">Flagellum</keyword>
<keyword evidence="5 7" id="KW-0964">Secreted</keyword>
<keyword evidence="10" id="KW-0966">Cell projection</keyword>
<dbReference type="Pfam" id="PF06429">
    <property type="entry name" value="Flg_bbr_C"/>
    <property type="match status" value="1"/>
</dbReference>
<proteinExistence type="inferred from homology"/>
<comment type="subcellular location">
    <subcellularLocation>
        <location evidence="1 7">Bacterial flagellum</location>
    </subcellularLocation>
    <subcellularLocation>
        <location evidence="2 7">Secreted</location>
    </subcellularLocation>
</comment>
<evidence type="ECO:0000256" key="7">
    <source>
        <dbReference type="RuleBase" id="RU362065"/>
    </source>
</evidence>
<dbReference type="Proteomes" id="UP000648984">
    <property type="component" value="Unassembled WGS sequence"/>
</dbReference>
<sequence length="483" mass="50226">MAGLLSIGLTGINSSQANLLTTSHNITNADTPGFNRQTTVLTTNDPFFSGAGFFGQGSRVDAVRRQYDGFLNQQVLSASARKEEFSAYNTQIAQVDNLLADASSGLSPALANFFAGVQDVAINPSSVPARQALISTAESLAARFQALDTRLNEIRDINEGQIVSTVDSINAFARQIADINERIGVVQVAGPSVQANDLLDQRDNLVAELNKLVKVSTVTESDGSLSVFMGSGQALVVGTTVSTLMVEGDSSVPPDPFRGEIRLATPGGGSVLLPDSLITGGQLGGMLKFRNETLNAAREQLGNIAIAVAAEFNAVHAAGYNLDGSATGIAFFTDISGFAATAVGRRSAAGAFAVAITDPRQVAASGAPNAAAGTTAGGSNNENALQLAGLQTARVMNGDSATFQSAYSQLVSFVGNKAREVQIGERSQEAQLQQAIDAQQALSGVNLDEEAANLIRYQQSYQAAARVMSIAGTLFDEILSVAR</sequence>
<keyword evidence="11" id="KW-1185">Reference proteome</keyword>
<evidence type="ECO:0000256" key="2">
    <source>
        <dbReference type="ARBA" id="ARBA00004613"/>
    </source>
</evidence>
<dbReference type="PANTHER" id="PTHR30033:SF1">
    <property type="entry name" value="FLAGELLAR HOOK-ASSOCIATED PROTEIN 1"/>
    <property type="match status" value="1"/>
</dbReference>
<evidence type="ECO:0000256" key="6">
    <source>
        <dbReference type="ARBA" id="ARBA00023143"/>
    </source>
</evidence>
<keyword evidence="6 7" id="KW-0975">Bacterial flagellum</keyword>
<dbReference type="PANTHER" id="PTHR30033">
    <property type="entry name" value="FLAGELLAR HOOK-ASSOCIATED PROTEIN 1"/>
    <property type="match status" value="1"/>
</dbReference>
<evidence type="ECO:0000259" key="9">
    <source>
        <dbReference type="Pfam" id="PF22638"/>
    </source>
</evidence>
<dbReference type="PRINTS" id="PR01005">
    <property type="entry name" value="FLGHOOKAP1"/>
</dbReference>
<reference evidence="10 11" key="1">
    <citation type="submission" date="2019-12" db="EMBL/GenBank/DDBJ databases">
        <title>Comparative genomics gives insights into the taxonomy of the Azoarcus-Aromatoleum group and reveals separate origins of nif in the plant-associated Azoarcus and non-plant-associated Aromatoleum sub-groups.</title>
        <authorList>
            <person name="Lafos M."/>
            <person name="Maluk M."/>
            <person name="Batista M."/>
            <person name="Junghare M."/>
            <person name="Carmona M."/>
            <person name="Faoro H."/>
            <person name="Cruz L.M."/>
            <person name="Battistoni F."/>
            <person name="De Souza E."/>
            <person name="Pedrosa F."/>
            <person name="Chen W.-M."/>
            <person name="Poole P.S."/>
            <person name="Dixon R.A."/>
            <person name="James E.K."/>
        </authorList>
    </citation>
    <scope>NUCLEOTIDE SEQUENCE [LARGE SCALE GENOMIC DNA]</scope>
    <source>
        <strain evidence="10 11">22Lin</strain>
    </source>
</reference>
<evidence type="ECO:0000256" key="3">
    <source>
        <dbReference type="ARBA" id="ARBA00009677"/>
    </source>
</evidence>
<evidence type="ECO:0000256" key="4">
    <source>
        <dbReference type="ARBA" id="ARBA00016244"/>
    </source>
</evidence>
<comment type="caution">
    <text evidence="10">The sequence shown here is derived from an EMBL/GenBank/DDBJ whole genome shotgun (WGS) entry which is preliminary data.</text>
</comment>
<dbReference type="NCBIfam" id="TIGR02492">
    <property type="entry name" value="flgK_ends"/>
    <property type="match status" value="1"/>
</dbReference>
<feature type="domain" description="Flagellar hook-associated protein FlgK helical" evidence="9">
    <location>
        <begin position="93"/>
        <end position="332"/>
    </location>
</feature>
<feature type="domain" description="Flagellar basal-body/hook protein C-terminal" evidence="8">
    <location>
        <begin position="441"/>
        <end position="480"/>
    </location>
</feature>
<evidence type="ECO:0000313" key="10">
    <source>
        <dbReference type="EMBL" id="NMG77552.1"/>
    </source>
</evidence>
<evidence type="ECO:0000256" key="5">
    <source>
        <dbReference type="ARBA" id="ARBA00022525"/>
    </source>
</evidence>
<dbReference type="InterPro" id="IPR002371">
    <property type="entry name" value="FlgK"/>
</dbReference>
<evidence type="ECO:0000256" key="1">
    <source>
        <dbReference type="ARBA" id="ARBA00004365"/>
    </source>
</evidence>
<accession>A0ABX1QJ55</accession>
<dbReference type="EMBL" id="WTVQ01000071">
    <property type="protein sequence ID" value="NMG77552.1"/>
    <property type="molecule type" value="Genomic_DNA"/>
</dbReference>
<comment type="similarity">
    <text evidence="3 7">Belongs to the flagella basal body rod proteins family.</text>
</comment>
<protein>
    <recommendedName>
        <fullName evidence="4 7">Flagellar hook-associated protein 1</fullName>
        <shortName evidence="7">HAP1</shortName>
    </recommendedName>
</protein>
<dbReference type="Pfam" id="PF22638">
    <property type="entry name" value="FlgK_D1"/>
    <property type="match status" value="1"/>
</dbReference>